<comment type="caution">
    <text evidence="1">The sequence shown here is derived from an EMBL/GenBank/DDBJ whole genome shotgun (WGS) entry which is preliminary data.</text>
</comment>
<evidence type="ECO:0000313" key="1">
    <source>
        <dbReference type="EMBL" id="GAI01462.1"/>
    </source>
</evidence>
<dbReference type="AlphaFoldDB" id="X1K3A1"/>
<name>X1K3A1_9ZZZZ</name>
<feature type="non-terminal residue" evidence="1">
    <location>
        <position position="1"/>
    </location>
</feature>
<accession>X1K3A1</accession>
<organism evidence="1">
    <name type="scientific">marine sediment metagenome</name>
    <dbReference type="NCBI Taxonomy" id="412755"/>
    <lineage>
        <taxon>unclassified sequences</taxon>
        <taxon>metagenomes</taxon>
        <taxon>ecological metagenomes</taxon>
    </lineage>
</organism>
<protein>
    <submittedName>
        <fullName evidence="1">Uncharacterized protein</fullName>
    </submittedName>
</protein>
<sequence length="62" mass="6911">QTLTAHSELGNTGFIRDAQKEFAEGSITLALVTGKQPPDPYELPLCERRCLCHLGYQLQYTS</sequence>
<dbReference type="EMBL" id="BARV01001924">
    <property type="protein sequence ID" value="GAI01462.1"/>
    <property type="molecule type" value="Genomic_DNA"/>
</dbReference>
<proteinExistence type="predicted"/>
<gene>
    <name evidence="1" type="ORF">S06H3_05249</name>
</gene>
<reference evidence="1" key="1">
    <citation type="journal article" date="2014" name="Front. Microbiol.">
        <title>High frequency of phylogenetically diverse reductive dehalogenase-homologous genes in deep subseafloor sedimentary metagenomes.</title>
        <authorList>
            <person name="Kawai M."/>
            <person name="Futagami T."/>
            <person name="Toyoda A."/>
            <person name="Takaki Y."/>
            <person name="Nishi S."/>
            <person name="Hori S."/>
            <person name="Arai W."/>
            <person name="Tsubouchi T."/>
            <person name="Morono Y."/>
            <person name="Uchiyama I."/>
            <person name="Ito T."/>
            <person name="Fujiyama A."/>
            <person name="Inagaki F."/>
            <person name="Takami H."/>
        </authorList>
    </citation>
    <scope>NUCLEOTIDE SEQUENCE</scope>
    <source>
        <strain evidence="1">Expedition CK06-06</strain>
    </source>
</reference>